<dbReference type="Proteomes" id="UP000249451">
    <property type="component" value="Unassembled WGS sequence"/>
</dbReference>
<protein>
    <submittedName>
        <fullName evidence="1">Uncharacterized protein</fullName>
    </submittedName>
</protein>
<evidence type="ECO:0000313" key="1">
    <source>
        <dbReference type="EMBL" id="PZP01466.1"/>
    </source>
</evidence>
<sequence length="82" mass="8585">MAIPRMSEAQARNLLGLNPDTDTDTLAEVQAALTALTTALDTLAETSTDAATTATITAALTLMRRIDPATIEALTPDTPEEN</sequence>
<dbReference type="EMBL" id="QFNY01000070">
    <property type="protein sequence ID" value="PZP01466.1"/>
    <property type="molecule type" value="Genomic_DNA"/>
</dbReference>
<organism evidence="1 2">
    <name type="scientific">Corynebacterium urealyticum</name>
    <dbReference type="NCBI Taxonomy" id="43771"/>
    <lineage>
        <taxon>Bacteria</taxon>
        <taxon>Bacillati</taxon>
        <taxon>Actinomycetota</taxon>
        <taxon>Actinomycetes</taxon>
        <taxon>Mycobacteriales</taxon>
        <taxon>Corynebacteriaceae</taxon>
        <taxon>Corynebacterium</taxon>
    </lineage>
</organism>
<accession>A0A2W5D2E7</accession>
<dbReference type="AlphaFoldDB" id="A0A2W5D2E7"/>
<reference evidence="1 2" key="1">
    <citation type="submission" date="2017-11" db="EMBL/GenBank/DDBJ databases">
        <title>Infants hospitalized years apart are colonized by the same room-sourced microbial strains.</title>
        <authorList>
            <person name="Brooks B."/>
            <person name="Olm M.R."/>
            <person name="Firek B.A."/>
            <person name="Baker R."/>
            <person name="Thomas B.C."/>
            <person name="Morowitz M.J."/>
            <person name="Banfield J.F."/>
        </authorList>
    </citation>
    <scope>NUCLEOTIDE SEQUENCE [LARGE SCALE GENOMIC DNA]</scope>
    <source>
        <strain evidence="1">S2_012_000_R3_87</strain>
    </source>
</reference>
<evidence type="ECO:0000313" key="2">
    <source>
        <dbReference type="Proteomes" id="UP000249451"/>
    </source>
</evidence>
<comment type="caution">
    <text evidence="1">The sequence shown here is derived from an EMBL/GenBank/DDBJ whole genome shotgun (WGS) entry which is preliminary data.</text>
</comment>
<gene>
    <name evidence="1" type="ORF">DI609_04065</name>
</gene>
<name>A0A2W5D2E7_9CORY</name>
<proteinExistence type="predicted"/>